<dbReference type="AlphaFoldDB" id="A0A8J6IUQ5"/>
<reference evidence="3" key="1">
    <citation type="journal article" date="2018" name="Int. J. Syst. Evol. Microbiol.">
        <title>Neptunicella marina gen. nov., sp. nov., isolated from surface seawater.</title>
        <authorList>
            <person name="Liu X."/>
            <person name="Lai Q."/>
            <person name="Du Y."/>
            <person name="Zhang X."/>
            <person name="Liu Z."/>
            <person name="Sun F."/>
            <person name="Shao Z."/>
        </authorList>
    </citation>
    <scope>NUCLEOTIDE SEQUENCE</scope>
    <source>
        <strain evidence="3">S27-2</strain>
    </source>
</reference>
<name>A0A8J6IUQ5_9ALTE</name>
<evidence type="ECO:0000256" key="2">
    <source>
        <dbReference type="ARBA" id="ARBA00023235"/>
    </source>
</evidence>
<dbReference type="GO" id="GO:0047661">
    <property type="term" value="F:amino-acid racemase activity"/>
    <property type="evidence" value="ECO:0007669"/>
    <property type="project" value="InterPro"/>
</dbReference>
<accession>A0A8J6IUQ5</accession>
<keyword evidence="2" id="KW-0413">Isomerase</keyword>
<dbReference type="Gene3D" id="3.40.50.1860">
    <property type="match status" value="2"/>
</dbReference>
<dbReference type="InterPro" id="IPR033134">
    <property type="entry name" value="Asp/Glu_racemase_AS_2"/>
</dbReference>
<comment type="caution">
    <text evidence="3">The sequence shown here is derived from an EMBL/GenBank/DDBJ whole genome shotgun (WGS) entry which is preliminary data.</text>
</comment>
<organism evidence="3 4">
    <name type="scientific">Neptunicella marina</name>
    <dbReference type="NCBI Taxonomy" id="2125989"/>
    <lineage>
        <taxon>Bacteria</taxon>
        <taxon>Pseudomonadati</taxon>
        <taxon>Pseudomonadota</taxon>
        <taxon>Gammaproteobacteria</taxon>
        <taxon>Alteromonadales</taxon>
        <taxon>Alteromonadaceae</taxon>
        <taxon>Neptunicella</taxon>
    </lineage>
</organism>
<dbReference type="RefSeq" id="WP_186507571.1">
    <property type="nucleotide sequence ID" value="NZ_JACNEP010000013.1"/>
</dbReference>
<dbReference type="EMBL" id="JACNEP010000013">
    <property type="protein sequence ID" value="MBC3767056.1"/>
    <property type="molecule type" value="Genomic_DNA"/>
</dbReference>
<gene>
    <name evidence="3" type="ORF">H8B19_14315</name>
</gene>
<dbReference type="InterPro" id="IPR015942">
    <property type="entry name" value="Asp/Glu/hydantoin_racemase"/>
</dbReference>
<protein>
    <submittedName>
        <fullName evidence="3">Aspartate/glutamate racemase family protein</fullName>
    </submittedName>
</protein>
<evidence type="ECO:0000313" key="4">
    <source>
        <dbReference type="Proteomes" id="UP000601768"/>
    </source>
</evidence>
<dbReference type="PANTHER" id="PTHR21198:SF7">
    <property type="entry name" value="ASPARTATE-GLUTAMATE RACEMASE FAMILY"/>
    <property type="match status" value="1"/>
</dbReference>
<dbReference type="Pfam" id="PF01177">
    <property type="entry name" value="Asp_Glu_race"/>
    <property type="match status" value="1"/>
</dbReference>
<dbReference type="PROSITE" id="PS00924">
    <property type="entry name" value="ASP_GLU_RACEMASE_2"/>
    <property type="match status" value="1"/>
</dbReference>
<dbReference type="NCBIfam" id="TIGR00035">
    <property type="entry name" value="asp_race"/>
    <property type="match status" value="1"/>
</dbReference>
<evidence type="ECO:0000313" key="3">
    <source>
        <dbReference type="EMBL" id="MBC3767056.1"/>
    </source>
</evidence>
<dbReference type="SUPFAM" id="SSF53681">
    <property type="entry name" value="Aspartate/glutamate racemase"/>
    <property type="match status" value="2"/>
</dbReference>
<dbReference type="InterPro" id="IPR004380">
    <property type="entry name" value="Asp_race"/>
</dbReference>
<dbReference type="Proteomes" id="UP000601768">
    <property type="component" value="Unassembled WGS sequence"/>
</dbReference>
<comment type="similarity">
    <text evidence="1">Belongs to the aspartate/glutamate racemases family.</text>
</comment>
<reference evidence="3" key="2">
    <citation type="submission" date="2020-08" db="EMBL/GenBank/DDBJ databases">
        <authorList>
            <person name="Lai Q."/>
        </authorList>
    </citation>
    <scope>NUCLEOTIDE SEQUENCE</scope>
    <source>
        <strain evidence="3">S27-2</strain>
    </source>
</reference>
<keyword evidence="4" id="KW-1185">Reference proteome</keyword>
<dbReference type="InterPro" id="IPR001920">
    <property type="entry name" value="Asp/Glu_race"/>
</dbReference>
<proteinExistence type="inferred from homology"/>
<sequence length="230" mass="25272">MKTIGLIGGMSWESSLHYYRLINQQVKQQLGGLHSARVILNSLDFAPIEQLQREQNWDAMALILVDMAESLQKAGADCVLICTNTMHKVAVQVADAVSIPLLHIADVTANAIKQQGLQSIALLGTAYTMEQDFIKQRLASVGLKVVIPDETQRKLVHKVIYEELCQGEIKTESRKAYVDIIESLQQQGAQGVILGCTEIGLLIEPQHVSMPLFDTTAIHAQAAVNFALVD</sequence>
<dbReference type="PANTHER" id="PTHR21198">
    <property type="entry name" value="GLUTAMATE RACEMASE"/>
    <property type="match status" value="1"/>
</dbReference>
<evidence type="ECO:0000256" key="1">
    <source>
        <dbReference type="ARBA" id="ARBA00007847"/>
    </source>
</evidence>